<evidence type="ECO:0000313" key="2">
    <source>
        <dbReference type="EMBL" id="AHI29106.1"/>
    </source>
</evidence>
<dbReference type="STRING" id="1420916.AU14_12380"/>
<dbReference type="KEGG" id="msx:AU14_12380"/>
<sequence length="104" mass="11134">MASKEPRVERTSDILVVTGEVDAESVVALRSEGEAVIRAAAVNLTVDLEGLETAHSVVLSMLLCWQRLAASQGVSLTYQGVSERLLSLAALSHLDDQLPGFSRK</sequence>
<name>W5YJ48_9GAMM</name>
<dbReference type="Gene3D" id="3.30.750.24">
    <property type="entry name" value="STAS domain"/>
    <property type="match status" value="1"/>
</dbReference>
<dbReference type="OrthoDB" id="6371012at2"/>
<gene>
    <name evidence="2" type="ORF">AU14_12380</name>
</gene>
<reference evidence="2 3" key="1">
    <citation type="journal article" date="2014" name="Genome Announc.">
        <title>Draft Genome Sequences of Marinobacter similis A3d10T and Marinobacter salarius R9SW1T.</title>
        <authorList>
            <person name="Ivanova E.P."/>
            <person name="Ng H.J."/>
            <person name="Webb H.K."/>
            <person name="Feng G."/>
            <person name="Oshima K."/>
            <person name="Hattori M."/>
            <person name="Ohkuma M."/>
            <person name="Sergeev A.F."/>
            <person name="Mikhailov V.V."/>
            <person name="Crawford R.J."/>
            <person name="Sawabe T."/>
        </authorList>
    </citation>
    <scope>NUCLEOTIDE SEQUENCE [LARGE SCALE GENOMIC DNA]</scope>
    <source>
        <strain evidence="2 3">A3d10</strain>
    </source>
</reference>
<dbReference type="InterPro" id="IPR036513">
    <property type="entry name" value="STAS_dom_sf"/>
</dbReference>
<keyword evidence="3" id="KW-1185">Reference proteome</keyword>
<dbReference type="Pfam" id="PF13466">
    <property type="entry name" value="STAS_2"/>
    <property type="match status" value="1"/>
</dbReference>
<dbReference type="AlphaFoldDB" id="W5YJ48"/>
<dbReference type="InterPro" id="IPR002645">
    <property type="entry name" value="STAS_dom"/>
</dbReference>
<organism evidence="2 3">
    <name type="scientific">Marinobacter similis</name>
    <dbReference type="NCBI Taxonomy" id="1420916"/>
    <lineage>
        <taxon>Bacteria</taxon>
        <taxon>Pseudomonadati</taxon>
        <taxon>Pseudomonadota</taxon>
        <taxon>Gammaproteobacteria</taxon>
        <taxon>Pseudomonadales</taxon>
        <taxon>Marinobacteraceae</taxon>
        <taxon>Marinobacter</taxon>
    </lineage>
</organism>
<dbReference type="HOGENOM" id="CLU_115403_13_1_6"/>
<accession>W5YJ48</accession>
<evidence type="ECO:0000313" key="3">
    <source>
        <dbReference type="Proteomes" id="UP000061489"/>
    </source>
</evidence>
<feature type="domain" description="STAS" evidence="1">
    <location>
        <begin position="14"/>
        <end position="104"/>
    </location>
</feature>
<protein>
    <submittedName>
        <fullName evidence="2">NTP binding protein</fullName>
    </submittedName>
</protein>
<dbReference type="PROSITE" id="PS50801">
    <property type="entry name" value="STAS"/>
    <property type="match status" value="1"/>
</dbReference>
<proteinExistence type="predicted"/>
<dbReference type="EMBL" id="CP007151">
    <property type="protein sequence ID" value="AHI29106.1"/>
    <property type="molecule type" value="Genomic_DNA"/>
</dbReference>
<evidence type="ECO:0000259" key="1">
    <source>
        <dbReference type="PROSITE" id="PS50801"/>
    </source>
</evidence>
<dbReference type="InterPro" id="IPR058548">
    <property type="entry name" value="MlaB-like_STAS"/>
</dbReference>
<dbReference type="SUPFAM" id="SSF52091">
    <property type="entry name" value="SpoIIaa-like"/>
    <property type="match status" value="1"/>
</dbReference>
<dbReference type="Proteomes" id="UP000061489">
    <property type="component" value="Chromosome"/>
</dbReference>